<feature type="domain" description="Ancillary SecYEG translocon subunit/Cell division coordinator CpoB TPR" evidence="9">
    <location>
        <begin position="15"/>
        <end position="206"/>
    </location>
</feature>
<comment type="similarity">
    <text evidence="7">Belongs to the YfgM family.</text>
</comment>
<evidence type="ECO:0000256" key="8">
    <source>
        <dbReference type="ARBA" id="ARBA00024235"/>
    </source>
</evidence>
<protein>
    <recommendedName>
        <fullName evidence="8">Ancillary SecYEG translocon subunit</fullName>
    </recommendedName>
</protein>
<dbReference type="GO" id="GO:0005886">
    <property type="term" value="C:plasma membrane"/>
    <property type="evidence" value="ECO:0007669"/>
    <property type="project" value="UniProtKB-SubCell"/>
</dbReference>
<sequence length="211" mass="23008">MASHYEDEAEVENIKRWWKENWKSLTAGLVIGIGAIGGYEGYRRYQISHAEHASQIYEDLKAAVTAKKSDEAVALGDKLIADFAKTPYATGAALRLAQQGVEQGKLDDAAKRLQWVADNSKDDGLRDLATLRLARVLWQQKKTEDALKLTEGEHGAYTALFSELRGDIKLSAGDRAAARAAYEAAVKASDASANTGELQRKLDELADVVAS</sequence>
<dbReference type="InterPro" id="IPR026039">
    <property type="entry name" value="YfgM"/>
</dbReference>
<evidence type="ECO:0000256" key="4">
    <source>
        <dbReference type="ARBA" id="ARBA00022989"/>
    </source>
</evidence>
<keyword evidence="5" id="KW-0472">Membrane</keyword>
<dbReference type="OrthoDB" id="9789675at2"/>
<evidence type="ECO:0000256" key="5">
    <source>
        <dbReference type="ARBA" id="ARBA00023136"/>
    </source>
</evidence>
<dbReference type="EMBL" id="QANS01000002">
    <property type="protein sequence ID" value="PTU32342.1"/>
    <property type="molecule type" value="Genomic_DNA"/>
</dbReference>
<comment type="caution">
    <text evidence="10">The sequence shown here is derived from an EMBL/GenBank/DDBJ whole genome shotgun (WGS) entry which is preliminary data.</text>
</comment>
<dbReference type="PIRSF" id="PIRSF006170">
    <property type="entry name" value="YfgM"/>
    <property type="match status" value="1"/>
</dbReference>
<evidence type="ECO:0000313" key="10">
    <source>
        <dbReference type="EMBL" id="PTU32342.1"/>
    </source>
</evidence>
<keyword evidence="2" id="KW-1003">Cell membrane</keyword>
<dbReference type="AlphaFoldDB" id="A0A2T5MIE6"/>
<accession>A0A2T5MIE6</accession>
<gene>
    <name evidence="10" type="ORF">CJD38_06750</name>
</gene>
<evidence type="ECO:0000259" key="9">
    <source>
        <dbReference type="Pfam" id="PF09976"/>
    </source>
</evidence>
<evidence type="ECO:0000256" key="2">
    <source>
        <dbReference type="ARBA" id="ARBA00022475"/>
    </source>
</evidence>
<dbReference type="InterPro" id="IPR011990">
    <property type="entry name" value="TPR-like_helical_dom_sf"/>
</dbReference>
<dbReference type="Proteomes" id="UP000244248">
    <property type="component" value="Unassembled WGS sequence"/>
</dbReference>
<keyword evidence="6" id="KW-0143">Chaperone</keyword>
<evidence type="ECO:0000256" key="3">
    <source>
        <dbReference type="ARBA" id="ARBA00022692"/>
    </source>
</evidence>
<reference evidence="10 11" key="1">
    <citation type="submission" date="2018-04" db="EMBL/GenBank/DDBJ databases">
        <title>Novel species isolated from glacier.</title>
        <authorList>
            <person name="Liu Q."/>
            <person name="Xin Y.-H."/>
        </authorList>
    </citation>
    <scope>NUCLEOTIDE SEQUENCE [LARGE SCALE GENOMIC DNA]</scope>
    <source>
        <strain evidence="10 11">GT1R17</strain>
    </source>
</reference>
<keyword evidence="3" id="KW-0812">Transmembrane</keyword>
<dbReference type="Gene3D" id="1.25.40.10">
    <property type="entry name" value="Tetratricopeptide repeat domain"/>
    <property type="match status" value="1"/>
</dbReference>
<dbReference type="InterPro" id="IPR018704">
    <property type="entry name" value="SecYEG/CpoB_TPR"/>
</dbReference>
<name>A0A2T5MIE6_9GAMM</name>
<evidence type="ECO:0000256" key="6">
    <source>
        <dbReference type="ARBA" id="ARBA00023186"/>
    </source>
</evidence>
<proteinExistence type="inferred from homology"/>
<keyword evidence="11" id="KW-1185">Reference proteome</keyword>
<evidence type="ECO:0000256" key="7">
    <source>
        <dbReference type="ARBA" id="ARBA00024197"/>
    </source>
</evidence>
<dbReference type="RefSeq" id="WP_107939536.1">
    <property type="nucleotide sequence ID" value="NZ_QANS01000002.1"/>
</dbReference>
<dbReference type="SUPFAM" id="SSF48452">
    <property type="entry name" value="TPR-like"/>
    <property type="match status" value="1"/>
</dbReference>
<dbReference type="GO" id="GO:0044877">
    <property type="term" value="F:protein-containing complex binding"/>
    <property type="evidence" value="ECO:0007669"/>
    <property type="project" value="InterPro"/>
</dbReference>
<dbReference type="PANTHER" id="PTHR38035:SF1">
    <property type="entry name" value="ANCILLARY SECYEG TRANSLOCON SUBUNIT"/>
    <property type="match status" value="1"/>
</dbReference>
<evidence type="ECO:0000313" key="11">
    <source>
        <dbReference type="Proteomes" id="UP000244248"/>
    </source>
</evidence>
<comment type="subcellular location">
    <subcellularLocation>
        <location evidence="1">Cell membrane</location>
        <topology evidence="1">Single-pass type II membrane protein</topology>
    </subcellularLocation>
</comment>
<evidence type="ECO:0000256" key="1">
    <source>
        <dbReference type="ARBA" id="ARBA00004401"/>
    </source>
</evidence>
<keyword evidence="4" id="KW-1133">Transmembrane helix</keyword>
<organism evidence="10 11">
    <name type="scientific">Stenotrophobium rhamnosiphilum</name>
    <dbReference type="NCBI Taxonomy" id="2029166"/>
    <lineage>
        <taxon>Bacteria</taxon>
        <taxon>Pseudomonadati</taxon>
        <taxon>Pseudomonadota</taxon>
        <taxon>Gammaproteobacteria</taxon>
        <taxon>Nevskiales</taxon>
        <taxon>Nevskiaceae</taxon>
        <taxon>Stenotrophobium</taxon>
    </lineage>
</organism>
<dbReference type="Pfam" id="PF09976">
    <property type="entry name" value="TPR_21"/>
    <property type="match status" value="1"/>
</dbReference>
<dbReference type="PANTHER" id="PTHR38035">
    <property type="entry name" value="UPF0070 PROTEIN YFGM"/>
    <property type="match status" value="1"/>
</dbReference>